<evidence type="ECO:0000256" key="1">
    <source>
        <dbReference type="SAM" id="SignalP"/>
    </source>
</evidence>
<dbReference type="Proteomes" id="UP000000466">
    <property type="component" value="Chromosome"/>
</dbReference>
<protein>
    <submittedName>
        <fullName evidence="2">Poly(Beta-D-mannuronate) lyase</fullName>
    </submittedName>
</protein>
<dbReference type="AlphaFoldDB" id="K4KMF7"/>
<feature type="chain" id="PRO_5003878262" evidence="1">
    <location>
        <begin position="20"/>
        <end position="996"/>
    </location>
</feature>
<keyword evidence="3" id="KW-1185">Reference proteome</keyword>
<sequence>MFQKTLLTLAIGAALTACGGGDNSYSNTPGSVEISGFTGSPSVGDVLTATVSDADGVVADSVLYGWYANGAAISGADAATFTVTNEYVGQTLQVKVSYQGENGLRESTASTVTDAVPASLTINATFVHGLVEGGSCSLFPLTDTGEKGTALGSGMTASGVLTFAGVEYQGPALVECSGGTYIDEATGSSLTAPLTRAVVNVDGDADFVVSPLTELATQLALADAAGLLSALTTYNNDVAQWFGLEYVPAGATAPVTIDITAQAPADLQAGAIGNDAAGLYATALALVSQLDENTSGDASAVVSALASDLEDGSFSVQTLQDLAAAQMDLASSAVAANLNQAALDALAGSIGIVNTEGSVSIQGSASVGSSLQAIVSDANGVGSVSYQWLVDGVAASGETAASYNITAAVLGSTLSVTASYTDNAGFSEQLTSASTAAVTTDATDFDGVAGAISGTLVVGEALTVAAPTDANGISGSVSYQWMADGQAIANANASSYTLTAAEVGAAISVTASYTDDDGFDESLTSSADGIVYSALVSNKAELASAVGAAASGDVIGVQAGDYANMPELSIGDGVTVQAVAGQAPIVSGTSCIVLGAGSVLDGMTFNDLSLSSGSSCASTGPASVYMEGSGAVLSNNTFNGQADASGEYHYVSLKGFQSVIERNVFAAKNAEQKGSAITIYVNNTPDNNEGHSIRYNLFKDFTLPSGDIDNRNSSGYAIQLGRSTSSDGKEDGLTTIEYNLFSNVNVDRRLIKVQSSRNTIRYNTVVNSTGQIALEDGFGSTVDSNIIISAGDDKDDGGISFAPLGHTISNNYINNIRTTSSQRAALLVNSEVLTGDGNGAVIADGSINKTLTISNNTVVNAQYALQFGSKNCGLASIVIDVDGLLIANQDSANSINGNTNGSGRTAVIDDCAIEASSDYDNVHIYSDTLSKSGSFNFKQGMDGNLFGAENGATLTTPDANNMVEGAGPDAGIGADLDALIYISEDMVGPGSSWTAD</sequence>
<accession>K4KMF7</accession>
<evidence type="ECO:0000313" key="3">
    <source>
        <dbReference type="Proteomes" id="UP000000466"/>
    </source>
</evidence>
<dbReference type="SMART" id="SM00710">
    <property type="entry name" value="PbH1"/>
    <property type="match status" value="7"/>
</dbReference>
<evidence type="ECO:0000313" key="2">
    <source>
        <dbReference type="EMBL" id="AFU99263.1"/>
    </source>
</evidence>
<gene>
    <name evidence="2" type="ordered locus">M5M_10410</name>
</gene>
<dbReference type="PROSITE" id="PS51257">
    <property type="entry name" value="PROKAR_LIPOPROTEIN"/>
    <property type="match status" value="1"/>
</dbReference>
<dbReference type="Gene3D" id="2.160.20.10">
    <property type="entry name" value="Single-stranded right-handed beta-helix, Pectin lyase-like"/>
    <property type="match status" value="1"/>
</dbReference>
<feature type="signal peptide" evidence="1">
    <location>
        <begin position="1"/>
        <end position="19"/>
    </location>
</feature>
<dbReference type="EMBL" id="CP003746">
    <property type="protein sequence ID" value="AFU99263.1"/>
    <property type="molecule type" value="Genomic_DNA"/>
</dbReference>
<dbReference type="InterPro" id="IPR012334">
    <property type="entry name" value="Pectin_lyas_fold"/>
</dbReference>
<organism evidence="2 3">
    <name type="scientific">Simiduia agarivorans (strain DSM 21679 / JCM 13881 / BCRC 17597 / SA1)</name>
    <dbReference type="NCBI Taxonomy" id="1117647"/>
    <lineage>
        <taxon>Bacteria</taxon>
        <taxon>Pseudomonadati</taxon>
        <taxon>Pseudomonadota</taxon>
        <taxon>Gammaproteobacteria</taxon>
        <taxon>Cellvibrionales</taxon>
        <taxon>Cellvibrionaceae</taxon>
        <taxon>Simiduia</taxon>
    </lineage>
</organism>
<name>K4KMF7_SIMAS</name>
<dbReference type="Gene3D" id="2.60.40.2700">
    <property type="match status" value="3"/>
</dbReference>
<keyword evidence="2" id="KW-0456">Lyase</keyword>
<reference evidence="2 3" key="1">
    <citation type="journal article" date="2013" name="Genome Announc.">
        <title>Complete genome sequence of Simiduia agarivorans SA1(T), a marine bacterium able to degrade a variety of polysaccharides.</title>
        <authorList>
            <person name="Lin S.Y."/>
            <person name="Shieh W.Y."/>
            <person name="Chen J.S."/>
            <person name="Tang S.L."/>
        </authorList>
    </citation>
    <scope>NUCLEOTIDE SEQUENCE [LARGE SCALE GENOMIC DNA]</scope>
    <source>
        <strain evidence="3">DSM 21679 / JCM 13881 / BCRC 17597 / SA1</strain>
    </source>
</reference>
<dbReference type="CDD" id="cd14251">
    <property type="entry name" value="PL-6"/>
    <property type="match status" value="1"/>
</dbReference>
<dbReference type="InterPro" id="IPR039513">
    <property type="entry name" value="PL-6"/>
</dbReference>
<dbReference type="KEGG" id="saga:M5M_10410"/>
<dbReference type="RefSeq" id="WP_015047427.1">
    <property type="nucleotide sequence ID" value="NC_018868.3"/>
</dbReference>
<dbReference type="OrthoDB" id="9796530at2"/>
<dbReference type="GO" id="GO:0016829">
    <property type="term" value="F:lyase activity"/>
    <property type="evidence" value="ECO:0007669"/>
    <property type="project" value="UniProtKB-KW"/>
</dbReference>
<dbReference type="HOGENOM" id="CLU_300514_0_0_6"/>
<dbReference type="eggNOG" id="COG2931">
    <property type="taxonomic scope" value="Bacteria"/>
</dbReference>
<dbReference type="InterPro" id="IPR006626">
    <property type="entry name" value="PbH1"/>
</dbReference>
<dbReference type="Pfam" id="PF14592">
    <property type="entry name" value="Chondroitinas_B"/>
    <property type="match status" value="1"/>
</dbReference>
<dbReference type="STRING" id="1117647.M5M_10410"/>
<dbReference type="eggNOG" id="COG3420">
    <property type="taxonomic scope" value="Bacteria"/>
</dbReference>
<dbReference type="SUPFAM" id="SSF51126">
    <property type="entry name" value="Pectin lyase-like"/>
    <property type="match status" value="1"/>
</dbReference>
<keyword evidence="1" id="KW-0732">Signal</keyword>
<proteinExistence type="predicted"/>
<dbReference type="InterPro" id="IPR011050">
    <property type="entry name" value="Pectin_lyase_fold/virulence"/>
</dbReference>